<dbReference type="GO" id="GO:0022857">
    <property type="term" value="F:transmembrane transporter activity"/>
    <property type="evidence" value="ECO:0007669"/>
    <property type="project" value="InterPro"/>
</dbReference>
<feature type="region of interest" description="Disordered" evidence="6">
    <location>
        <begin position="230"/>
        <end position="258"/>
    </location>
</feature>
<evidence type="ECO:0000256" key="4">
    <source>
        <dbReference type="ARBA" id="ARBA00022989"/>
    </source>
</evidence>
<comment type="subcellular location">
    <subcellularLocation>
        <location evidence="1">Membrane</location>
        <topology evidence="1">Multi-pass membrane protein</topology>
    </subcellularLocation>
</comment>
<feature type="transmembrane region" description="Helical" evidence="7">
    <location>
        <begin position="429"/>
        <end position="454"/>
    </location>
</feature>
<dbReference type="CDD" id="cd17316">
    <property type="entry name" value="MFS_SV2_like"/>
    <property type="match status" value="1"/>
</dbReference>
<dbReference type="SUPFAM" id="SSF103473">
    <property type="entry name" value="MFS general substrate transporter"/>
    <property type="match status" value="1"/>
</dbReference>
<reference evidence="9" key="1">
    <citation type="submission" date="2021-01" db="EMBL/GenBank/DDBJ databases">
        <authorList>
            <person name="Corre E."/>
            <person name="Pelletier E."/>
            <person name="Niang G."/>
            <person name="Scheremetjew M."/>
            <person name="Finn R."/>
            <person name="Kale V."/>
            <person name="Holt S."/>
            <person name="Cochrane G."/>
            <person name="Meng A."/>
            <person name="Brown T."/>
            <person name="Cohen L."/>
        </authorList>
    </citation>
    <scope>NUCLEOTIDE SEQUENCE</scope>
</reference>
<accession>A0A7S3I925</accession>
<keyword evidence="2" id="KW-0813">Transport</keyword>
<feature type="transmembrane region" description="Helical" evidence="7">
    <location>
        <begin position="273"/>
        <end position="294"/>
    </location>
</feature>
<dbReference type="AlphaFoldDB" id="A0A7S3I925"/>
<sequence length="474" mass="52223">MSDSAARLVGNQLEKIGWGRYQKKLFLICGSAWMFDQMWTTNLGFIIEDSGKDWNLDESVRGFITSMYVFGMFCGCYAWGVLGDKFGRMFAFKKTVLVAALASLGLTFSVNFEMMMVFLFILGFGMGGELAVGGTVYSEFCPPSKAWTLTILATCWAFGGVVSALIALIIAETNTTSINDWRFQAGVSCVLEVFFFLIRQILDETPSYYLSKGQVDKTNEVLQKIARQNNRVEQSPTNDLQLLDRTTPETEETPETQEESAFEMMKKLFGPRFIKTTLMFTIIYFGSIYSYTGITVFMPDLLENSGNNLSGNKSLAGVVLLQQGCGIPAILLSAWLVETRLGRRMTVALPFVFAAGCTFLFEIAFNLASTLAFSSLINFFMMMSFAALYTITPESYPTEIRNIGNGWANALARLGGLLAPLTAGPILDLSGGFSICLVLFSLLFGVAGIAGLMLKETKGRQDEEISAICNKSSF</sequence>
<evidence type="ECO:0000256" key="1">
    <source>
        <dbReference type="ARBA" id="ARBA00004141"/>
    </source>
</evidence>
<evidence type="ECO:0000256" key="5">
    <source>
        <dbReference type="ARBA" id="ARBA00023136"/>
    </source>
</evidence>
<name>A0A7S3I925_9CILI</name>
<feature type="transmembrane region" description="Helical" evidence="7">
    <location>
        <begin position="149"/>
        <end position="171"/>
    </location>
</feature>
<evidence type="ECO:0000256" key="7">
    <source>
        <dbReference type="SAM" id="Phobius"/>
    </source>
</evidence>
<feature type="transmembrane region" description="Helical" evidence="7">
    <location>
        <begin position="25"/>
        <end position="47"/>
    </location>
</feature>
<evidence type="ECO:0000256" key="6">
    <source>
        <dbReference type="SAM" id="MobiDB-lite"/>
    </source>
</evidence>
<dbReference type="Gene3D" id="1.20.1250.20">
    <property type="entry name" value="MFS general substrate transporter like domains"/>
    <property type="match status" value="1"/>
</dbReference>
<keyword evidence="5 7" id="KW-0472">Membrane</keyword>
<dbReference type="InterPro" id="IPR005828">
    <property type="entry name" value="MFS_sugar_transport-like"/>
</dbReference>
<dbReference type="Pfam" id="PF00083">
    <property type="entry name" value="Sugar_tr"/>
    <property type="match status" value="1"/>
</dbReference>
<protein>
    <recommendedName>
        <fullName evidence="8">Major facilitator superfamily (MFS) profile domain-containing protein</fullName>
    </recommendedName>
</protein>
<feature type="transmembrane region" description="Helical" evidence="7">
    <location>
        <begin position="371"/>
        <end position="391"/>
    </location>
</feature>
<feature type="transmembrane region" description="Helical" evidence="7">
    <location>
        <begin position="403"/>
        <end position="423"/>
    </location>
</feature>
<evidence type="ECO:0000259" key="8">
    <source>
        <dbReference type="PROSITE" id="PS50850"/>
    </source>
</evidence>
<dbReference type="InterPro" id="IPR036259">
    <property type="entry name" value="MFS_trans_sf"/>
</dbReference>
<dbReference type="PANTHER" id="PTHR23511:SF5">
    <property type="entry name" value="MAJOR FACILITATOR-TYPE TRANSPORTER HXNZ-RELATED"/>
    <property type="match status" value="1"/>
</dbReference>
<dbReference type="EMBL" id="HBIF01000587">
    <property type="protein sequence ID" value="CAE0317233.1"/>
    <property type="molecule type" value="Transcribed_RNA"/>
</dbReference>
<feature type="transmembrane region" description="Helical" evidence="7">
    <location>
        <begin position="347"/>
        <end position="365"/>
    </location>
</feature>
<dbReference type="InterPro" id="IPR020846">
    <property type="entry name" value="MFS_dom"/>
</dbReference>
<gene>
    <name evidence="9" type="ORF">FSAL1345_LOCUS502</name>
</gene>
<dbReference type="PANTHER" id="PTHR23511">
    <property type="entry name" value="SYNAPTIC VESICLE GLYCOPROTEIN 2"/>
    <property type="match status" value="1"/>
</dbReference>
<feature type="transmembrane region" description="Helical" evidence="7">
    <location>
        <begin position="116"/>
        <end position="137"/>
    </location>
</feature>
<evidence type="ECO:0000256" key="2">
    <source>
        <dbReference type="ARBA" id="ARBA00022448"/>
    </source>
</evidence>
<proteinExistence type="predicted"/>
<evidence type="ECO:0000313" key="9">
    <source>
        <dbReference type="EMBL" id="CAE0317233.1"/>
    </source>
</evidence>
<dbReference type="GO" id="GO:0016020">
    <property type="term" value="C:membrane"/>
    <property type="evidence" value="ECO:0007669"/>
    <property type="project" value="UniProtKB-SubCell"/>
</dbReference>
<feature type="domain" description="Major facilitator superfamily (MFS) profile" evidence="8">
    <location>
        <begin position="25"/>
        <end position="459"/>
    </location>
</feature>
<keyword evidence="4 7" id="KW-1133">Transmembrane helix</keyword>
<dbReference type="PROSITE" id="PS50850">
    <property type="entry name" value="MFS"/>
    <property type="match status" value="1"/>
</dbReference>
<organism evidence="9">
    <name type="scientific">Fabrea salina</name>
    <dbReference type="NCBI Taxonomy" id="342563"/>
    <lineage>
        <taxon>Eukaryota</taxon>
        <taxon>Sar</taxon>
        <taxon>Alveolata</taxon>
        <taxon>Ciliophora</taxon>
        <taxon>Postciliodesmatophora</taxon>
        <taxon>Heterotrichea</taxon>
        <taxon>Heterotrichida</taxon>
        <taxon>Fabreidae</taxon>
        <taxon>Fabrea</taxon>
    </lineage>
</organism>
<keyword evidence="3 7" id="KW-0812">Transmembrane</keyword>
<feature type="compositionally biased region" description="Acidic residues" evidence="6">
    <location>
        <begin position="249"/>
        <end position="258"/>
    </location>
</feature>
<feature type="transmembrane region" description="Helical" evidence="7">
    <location>
        <begin position="59"/>
        <end position="79"/>
    </location>
</feature>
<evidence type="ECO:0000256" key="3">
    <source>
        <dbReference type="ARBA" id="ARBA00022692"/>
    </source>
</evidence>
<feature type="compositionally biased region" description="Polar residues" evidence="6">
    <location>
        <begin position="230"/>
        <end position="240"/>
    </location>
</feature>
<feature type="transmembrane region" description="Helical" evidence="7">
    <location>
        <begin position="314"/>
        <end position="335"/>
    </location>
</feature>